<reference evidence="1 2" key="1">
    <citation type="submission" date="2018-01" db="EMBL/GenBank/DDBJ databases">
        <title>Draft genome sequences of clinical isolates and type strains of oral Veillonella including Veillonella infantum sp., nov.</title>
        <authorList>
            <person name="Mashima I."/>
            <person name="Liao Y.-C."/>
            <person name="Sabharwal A."/>
            <person name="Haase E.M."/>
            <person name="Nakazawa F."/>
            <person name="Scannapieco F.A."/>
        </authorList>
    </citation>
    <scope>NUCLEOTIDE SEQUENCE [LARGE SCALE GENOMIC DNA]</scope>
    <source>
        <strain evidence="1 2">JCM 15642</strain>
    </source>
</reference>
<dbReference type="EMBL" id="PPCX01000002">
    <property type="protein sequence ID" value="PQL15245.1"/>
    <property type="molecule type" value="Genomic_DNA"/>
</dbReference>
<evidence type="ECO:0000313" key="2">
    <source>
        <dbReference type="Proteomes" id="UP000238774"/>
    </source>
</evidence>
<dbReference type="Pfam" id="PF14025">
    <property type="entry name" value="DUF4241"/>
    <property type="match status" value="1"/>
</dbReference>
<comment type="caution">
    <text evidence="1">The sequence shown here is derived from an EMBL/GenBank/DDBJ whole genome shotgun (WGS) entry which is preliminary data.</text>
</comment>
<proteinExistence type="predicted"/>
<dbReference type="Proteomes" id="UP000238774">
    <property type="component" value="Unassembled WGS sequence"/>
</dbReference>
<sequence>MRNQLSKEWLTIYDQLNSEGKLEAPINYDDIFNAEELFDKKLYRLPMGDFTFTTGHIFACDPVVNLGTLENLPYFRSVEPGTYPVETLVAELGPNDYGYVLTRVLFKSTKPVRYELALIGDEDLSELTGEESFVGFSVDSALATIVDVATAEAYKKFEDQWYQNYPNGNIYLDLLEEKFKQNALDNPKYQQPFGDWIIFEIPDTNLSFPMIRSGYGCGLYPVYWGIDRDGDICQIVVEYISCDTTNHQI</sequence>
<dbReference type="RefSeq" id="WP_054747656.1">
    <property type="nucleotide sequence ID" value="NZ_BBDV01000006.1"/>
</dbReference>
<gene>
    <name evidence="1" type="ORF">VRHSUH09_01490</name>
</gene>
<keyword evidence="2" id="KW-1185">Reference proteome</keyword>
<accession>A0ABX5C079</accession>
<dbReference type="InterPro" id="IPR025335">
    <property type="entry name" value="DUF4241"/>
</dbReference>
<evidence type="ECO:0000313" key="1">
    <source>
        <dbReference type="EMBL" id="PQL15245.1"/>
    </source>
</evidence>
<organism evidence="1 2">
    <name type="scientific">Veillonella rogosae JCM 15642</name>
    <dbReference type="NCBI Taxonomy" id="1298595"/>
    <lineage>
        <taxon>Bacteria</taxon>
        <taxon>Bacillati</taxon>
        <taxon>Bacillota</taxon>
        <taxon>Negativicutes</taxon>
        <taxon>Veillonellales</taxon>
        <taxon>Veillonellaceae</taxon>
        <taxon>Veillonella</taxon>
    </lineage>
</organism>
<name>A0ABX5C079_9FIRM</name>
<protein>
    <submittedName>
        <fullName evidence="1">DUF4241 domain-containing protein</fullName>
    </submittedName>
</protein>